<reference evidence="2 3" key="1">
    <citation type="submission" date="2016-04" db="EMBL/GenBank/DDBJ databases">
        <title>Genome sequence of Methanobrevibacter curvatus DSM 11111.</title>
        <authorList>
            <person name="Poehlein A."/>
            <person name="Seedorf H."/>
            <person name="Daniel R."/>
        </authorList>
    </citation>
    <scope>NUCLEOTIDE SEQUENCE [LARGE SCALE GENOMIC DNA]</scope>
    <source>
        <strain evidence="2 3">DSM 11111</strain>
    </source>
</reference>
<keyword evidence="1" id="KW-1133">Transmembrane helix</keyword>
<dbReference type="Proteomes" id="UP000077245">
    <property type="component" value="Unassembled WGS sequence"/>
</dbReference>
<dbReference type="RefSeq" id="WP_067088854.1">
    <property type="nucleotide sequence ID" value="NZ_LWMV01000014.1"/>
</dbReference>
<name>A0A166E597_9EURY</name>
<keyword evidence="3" id="KW-1185">Reference proteome</keyword>
<evidence type="ECO:0000256" key="1">
    <source>
        <dbReference type="SAM" id="Phobius"/>
    </source>
</evidence>
<dbReference type="PATRIC" id="fig|49547.3.peg.105"/>
<proteinExistence type="predicted"/>
<feature type="transmembrane region" description="Helical" evidence="1">
    <location>
        <begin position="6"/>
        <end position="24"/>
    </location>
</feature>
<organism evidence="2 3">
    <name type="scientific">Methanobrevibacter curvatus</name>
    <dbReference type="NCBI Taxonomy" id="49547"/>
    <lineage>
        <taxon>Archaea</taxon>
        <taxon>Methanobacteriati</taxon>
        <taxon>Methanobacteriota</taxon>
        <taxon>Methanomada group</taxon>
        <taxon>Methanobacteria</taxon>
        <taxon>Methanobacteriales</taxon>
        <taxon>Methanobacteriaceae</taxon>
        <taxon>Methanobrevibacter</taxon>
    </lineage>
</organism>
<gene>
    <name evidence="2" type="ORF">MBCUR_00980</name>
</gene>
<keyword evidence="1" id="KW-0472">Membrane</keyword>
<keyword evidence="1" id="KW-0812">Transmembrane</keyword>
<sequence>MVDYNLYSLAFMVIGISAFCSSYFDLDLVFGDKEAAPKSFNTQKIEGWVSLFGRRTARIILAVGGIVIMLVGIVIILLNVFGY</sequence>
<feature type="transmembrane region" description="Helical" evidence="1">
    <location>
        <begin position="59"/>
        <end position="81"/>
    </location>
</feature>
<dbReference type="EMBL" id="LWMV01000014">
    <property type="protein sequence ID" value="KZX16294.1"/>
    <property type="molecule type" value="Genomic_DNA"/>
</dbReference>
<dbReference type="AlphaFoldDB" id="A0A166E597"/>
<protein>
    <submittedName>
        <fullName evidence="2">Uncharacterized protein</fullName>
    </submittedName>
</protein>
<comment type="caution">
    <text evidence="2">The sequence shown here is derived from an EMBL/GenBank/DDBJ whole genome shotgun (WGS) entry which is preliminary data.</text>
</comment>
<accession>A0A166E597</accession>
<evidence type="ECO:0000313" key="2">
    <source>
        <dbReference type="EMBL" id="KZX16294.1"/>
    </source>
</evidence>
<evidence type="ECO:0000313" key="3">
    <source>
        <dbReference type="Proteomes" id="UP000077245"/>
    </source>
</evidence>